<evidence type="ECO:0000313" key="4">
    <source>
        <dbReference type="Proteomes" id="UP001146351"/>
    </source>
</evidence>
<feature type="signal peptide" evidence="2">
    <location>
        <begin position="1"/>
        <end position="19"/>
    </location>
</feature>
<proteinExistence type="predicted"/>
<dbReference type="AlphaFoldDB" id="A0A9W9LWI5"/>
<dbReference type="InterPro" id="IPR038903">
    <property type="entry name" value="Allergen_Asp_f_4"/>
</dbReference>
<accession>A0A9W9LWI5</accession>
<keyword evidence="4" id="KW-1185">Reference proteome</keyword>
<organism evidence="3 4">
    <name type="scientific">Penicillium capsulatum</name>
    <dbReference type="NCBI Taxonomy" id="69766"/>
    <lineage>
        <taxon>Eukaryota</taxon>
        <taxon>Fungi</taxon>
        <taxon>Dikarya</taxon>
        <taxon>Ascomycota</taxon>
        <taxon>Pezizomycotina</taxon>
        <taxon>Eurotiomycetes</taxon>
        <taxon>Eurotiomycetidae</taxon>
        <taxon>Eurotiales</taxon>
        <taxon>Aspergillaceae</taxon>
        <taxon>Penicillium</taxon>
    </lineage>
</organism>
<dbReference type="PANTHER" id="PTHR42039">
    <property type="entry name" value="PUTATIVE (AFU_ORTHOLOGUE AFUA_3G02940)-RELATED"/>
    <property type="match status" value="1"/>
</dbReference>
<protein>
    <submittedName>
        <fullName evidence="3">Allergen Asp F4</fullName>
    </submittedName>
</protein>
<keyword evidence="2" id="KW-0732">Signal</keyword>
<evidence type="ECO:0000256" key="1">
    <source>
        <dbReference type="SAM" id="MobiDB-lite"/>
    </source>
</evidence>
<feature type="compositionally biased region" description="Polar residues" evidence="1">
    <location>
        <begin position="41"/>
        <end position="55"/>
    </location>
</feature>
<dbReference type="GO" id="GO:0019863">
    <property type="term" value="F:IgE binding"/>
    <property type="evidence" value="ECO:0007669"/>
    <property type="project" value="InterPro"/>
</dbReference>
<gene>
    <name evidence="3" type="ORF">N7492_002527</name>
</gene>
<evidence type="ECO:0000256" key="2">
    <source>
        <dbReference type="SAM" id="SignalP"/>
    </source>
</evidence>
<feature type="compositionally biased region" description="Low complexity" evidence="1">
    <location>
        <begin position="97"/>
        <end position="128"/>
    </location>
</feature>
<dbReference type="Proteomes" id="UP001146351">
    <property type="component" value="Unassembled WGS sequence"/>
</dbReference>
<name>A0A9W9LWI5_9EURO</name>
<dbReference type="GO" id="GO:0005576">
    <property type="term" value="C:extracellular region"/>
    <property type="evidence" value="ECO:0007669"/>
    <property type="project" value="InterPro"/>
</dbReference>
<reference evidence="3" key="2">
    <citation type="journal article" date="2023" name="IMA Fungus">
        <title>Comparative genomic study of the Penicillium genus elucidates a diverse pangenome and 15 lateral gene transfer events.</title>
        <authorList>
            <person name="Petersen C."/>
            <person name="Sorensen T."/>
            <person name="Nielsen M.R."/>
            <person name="Sondergaard T.E."/>
            <person name="Sorensen J.L."/>
            <person name="Fitzpatrick D.A."/>
            <person name="Frisvad J.C."/>
            <person name="Nielsen K.L."/>
        </authorList>
    </citation>
    <scope>NUCLEOTIDE SEQUENCE</scope>
    <source>
        <strain evidence="3">IBT 21917</strain>
    </source>
</reference>
<feature type="region of interest" description="Disordered" evidence="1">
    <location>
        <begin position="96"/>
        <end position="145"/>
    </location>
</feature>
<feature type="chain" id="PRO_5040841600" evidence="2">
    <location>
        <begin position="20"/>
        <end position="368"/>
    </location>
</feature>
<dbReference type="OrthoDB" id="118256at2759"/>
<feature type="region of interest" description="Disordered" evidence="1">
    <location>
        <begin position="24"/>
        <end position="79"/>
    </location>
</feature>
<evidence type="ECO:0000313" key="3">
    <source>
        <dbReference type="EMBL" id="KAJ5179317.1"/>
    </source>
</evidence>
<sequence>MLFMKPGLLLATGFAGAFAAPGSQVPRAGNSPASWGAEWAASQTANAGSQDTSSWGDAWAASQRKAQSDSSNGNPSPSVNAGISVSVGIGATATPDAGNSASASVAPSGSSDAANSGATGASSGDASNMLTHNVADCPTDNNGGDDQWLAPSPDYPFSTAKFGKSTASSGEGVSYKGNVGEPYGSNIVPLSKAEAREYQYVARFYGSKHSDTNLKIWNKMGPDGKMSGWFTKFASSCTTLTIPKGGVQHVAFAADTQGGWTYSTTHDFPTDWVGEWMNTWGEFDTGSHINKGHSGFDVSAIKAMKAGWSGFGGMKIYNVGSASRNCSMITSSKGFYNAYRGSDEYVDGMGGSIEPGPVRLVVHLDYQG</sequence>
<feature type="compositionally biased region" description="Polar residues" evidence="1">
    <location>
        <begin position="64"/>
        <end position="79"/>
    </location>
</feature>
<dbReference type="EMBL" id="JAPQKO010000002">
    <property type="protein sequence ID" value="KAJ5179317.1"/>
    <property type="molecule type" value="Genomic_DNA"/>
</dbReference>
<reference evidence="3" key="1">
    <citation type="submission" date="2022-11" db="EMBL/GenBank/DDBJ databases">
        <authorList>
            <person name="Petersen C."/>
        </authorList>
    </citation>
    <scope>NUCLEOTIDE SEQUENCE</scope>
    <source>
        <strain evidence="3">IBT 21917</strain>
    </source>
</reference>
<dbReference type="PANTHER" id="PTHR42039:SF1">
    <property type="entry name" value="PUTATIVE (AFU_ORTHOLOGUE AFUA_3G02940)-RELATED"/>
    <property type="match status" value="1"/>
</dbReference>
<comment type="caution">
    <text evidence="3">The sequence shown here is derived from an EMBL/GenBank/DDBJ whole genome shotgun (WGS) entry which is preliminary data.</text>
</comment>
<dbReference type="Pfam" id="PF25312">
    <property type="entry name" value="Allergen_Asp_f_4"/>
    <property type="match status" value="1"/>
</dbReference>